<reference evidence="1" key="1">
    <citation type="journal article" name="BMC Genomics">
        <title>Long-read sequencing and de novo genome assembly of marine medaka (Oryzias melastigma).</title>
        <authorList>
            <person name="Liang P."/>
            <person name="Saqib H.S.A."/>
            <person name="Ni X."/>
            <person name="Shen Y."/>
        </authorList>
    </citation>
    <scope>NUCLEOTIDE SEQUENCE</scope>
    <source>
        <strain evidence="1">Bigg-433</strain>
    </source>
</reference>
<dbReference type="AlphaFoldDB" id="A0A834C0B9"/>
<proteinExistence type="predicted"/>
<sequence>MKAVSASSVCEMACPAAEAISQPSRVIWTPAGHLAPAGPGWAPAALPSGGPCGEATERVQYRACEGQLALPLENHTDGS</sequence>
<protein>
    <submittedName>
        <fullName evidence="1">Uncharacterized protein</fullName>
    </submittedName>
</protein>
<name>A0A834C0B9_ORYME</name>
<dbReference type="Proteomes" id="UP000646548">
    <property type="component" value="Unassembled WGS sequence"/>
</dbReference>
<organism evidence="1 2">
    <name type="scientific">Oryzias melastigma</name>
    <name type="common">Marine medaka</name>
    <dbReference type="NCBI Taxonomy" id="30732"/>
    <lineage>
        <taxon>Eukaryota</taxon>
        <taxon>Metazoa</taxon>
        <taxon>Chordata</taxon>
        <taxon>Craniata</taxon>
        <taxon>Vertebrata</taxon>
        <taxon>Euteleostomi</taxon>
        <taxon>Actinopterygii</taxon>
        <taxon>Neopterygii</taxon>
        <taxon>Teleostei</taxon>
        <taxon>Neoteleostei</taxon>
        <taxon>Acanthomorphata</taxon>
        <taxon>Ovalentaria</taxon>
        <taxon>Atherinomorphae</taxon>
        <taxon>Beloniformes</taxon>
        <taxon>Adrianichthyidae</taxon>
        <taxon>Oryziinae</taxon>
        <taxon>Oryzias</taxon>
    </lineage>
</organism>
<evidence type="ECO:0000313" key="1">
    <source>
        <dbReference type="EMBL" id="KAF6720430.1"/>
    </source>
</evidence>
<comment type="caution">
    <text evidence="1">The sequence shown here is derived from an EMBL/GenBank/DDBJ whole genome shotgun (WGS) entry which is preliminary data.</text>
</comment>
<accession>A0A834C0B9</accession>
<evidence type="ECO:0000313" key="2">
    <source>
        <dbReference type="Proteomes" id="UP000646548"/>
    </source>
</evidence>
<gene>
    <name evidence="1" type="ORF">FQA47_002911</name>
</gene>
<dbReference type="EMBL" id="WKFB01000527">
    <property type="protein sequence ID" value="KAF6720430.1"/>
    <property type="molecule type" value="Genomic_DNA"/>
</dbReference>